<sequence length="81" mass="8691">MTGIVAGICAVLFVAGLVLTLCTVRALKRESAEWKRGYRAGSSRPEKVLRIEQSGGTVTLECRAVSDERSAAPERAGRAEK</sequence>
<accession>A0A9D2CT57</accession>
<organism evidence="1 2">
    <name type="scientific">Candidatus Borkfalkia excrementigallinarum</name>
    <dbReference type="NCBI Taxonomy" id="2838506"/>
    <lineage>
        <taxon>Bacteria</taxon>
        <taxon>Bacillati</taxon>
        <taxon>Bacillota</taxon>
        <taxon>Clostridia</taxon>
        <taxon>Christensenellales</taxon>
        <taxon>Christensenellaceae</taxon>
        <taxon>Candidatus Borkfalkia</taxon>
    </lineage>
</organism>
<name>A0A9D2CT57_9FIRM</name>
<dbReference type="EMBL" id="DXCQ01000038">
    <property type="protein sequence ID" value="HIY96978.1"/>
    <property type="molecule type" value="Genomic_DNA"/>
</dbReference>
<reference evidence="1" key="1">
    <citation type="journal article" date="2021" name="PeerJ">
        <title>Extensive microbial diversity within the chicken gut microbiome revealed by metagenomics and culture.</title>
        <authorList>
            <person name="Gilroy R."/>
            <person name="Ravi A."/>
            <person name="Getino M."/>
            <person name="Pursley I."/>
            <person name="Horton D.L."/>
            <person name="Alikhan N.F."/>
            <person name="Baker D."/>
            <person name="Gharbi K."/>
            <person name="Hall N."/>
            <person name="Watson M."/>
            <person name="Adriaenssens E.M."/>
            <person name="Foster-Nyarko E."/>
            <person name="Jarju S."/>
            <person name="Secka A."/>
            <person name="Antonio M."/>
            <person name="Oren A."/>
            <person name="Chaudhuri R.R."/>
            <person name="La Ragione R."/>
            <person name="Hildebrand F."/>
            <person name="Pallen M.J."/>
        </authorList>
    </citation>
    <scope>NUCLEOTIDE SEQUENCE</scope>
    <source>
        <strain evidence="1">1345</strain>
    </source>
</reference>
<proteinExistence type="predicted"/>
<evidence type="ECO:0000313" key="1">
    <source>
        <dbReference type="EMBL" id="HIY96978.1"/>
    </source>
</evidence>
<evidence type="ECO:0000313" key="2">
    <source>
        <dbReference type="Proteomes" id="UP000886750"/>
    </source>
</evidence>
<comment type="caution">
    <text evidence="1">The sequence shown here is derived from an EMBL/GenBank/DDBJ whole genome shotgun (WGS) entry which is preliminary data.</text>
</comment>
<protein>
    <submittedName>
        <fullName evidence="1">Uncharacterized protein</fullName>
    </submittedName>
</protein>
<dbReference type="Proteomes" id="UP000886750">
    <property type="component" value="Unassembled WGS sequence"/>
</dbReference>
<dbReference type="AlphaFoldDB" id="A0A9D2CT57"/>
<gene>
    <name evidence="1" type="ORF">H9729_04755</name>
</gene>
<reference evidence="1" key="2">
    <citation type="submission" date="2021-04" db="EMBL/GenBank/DDBJ databases">
        <authorList>
            <person name="Gilroy R."/>
        </authorList>
    </citation>
    <scope>NUCLEOTIDE SEQUENCE</scope>
    <source>
        <strain evidence="1">1345</strain>
    </source>
</reference>